<protein>
    <recommendedName>
        <fullName evidence="3">Nif11-like leader peptide family natural product</fullName>
    </recommendedName>
</protein>
<dbReference type="Pfam" id="PF14407">
    <property type="entry name" value="Frankia_peptide"/>
    <property type="match status" value="1"/>
</dbReference>
<dbReference type="InterPro" id="IPR029502">
    <property type="entry name" value="Ribosomal_synth"/>
</dbReference>
<sequence length="72" mass="7691">MSKKSVEELIGRALTDVEFRKKLLAAPEATLTAEGYEAGPEVIEAIKSANPDEVNAMAQGLESQMAQRKAAS</sequence>
<evidence type="ECO:0000313" key="1">
    <source>
        <dbReference type="EMBL" id="MRG91699.1"/>
    </source>
</evidence>
<accession>A0A6N7PI65</accession>
<keyword evidence="2" id="KW-1185">Reference proteome</keyword>
<organism evidence="1 2">
    <name type="scientific">Polyangium spumosum</name>
    <dbReference type="NCBI Taxonomy" id="889282"/>
    <lineage>
        <taxon>Bacteria</taxon>
        <taxon>Pseudomonadati</taxon>
        <taxon>Myxococcota</taxon>
        <taxon>Polyangia</taxon>
        <taxon>Polyangiales</taxon>
        <taxon>Polyangiaceae</taxon>
        <taxon>Polyangium</taxon>
    </lineage>
</organism>
<evidence type="ECO:0008006" key="3">
    <source>
        <dbReference type="Google" id="ProtNLM"/>
    </source>
</evidence>
<evidence type="ECO:0000313" key="2">
    <source>
        <dbReference type="Proteomes" id="UP000440224"/>
    </source>
</evidence>
<dbReference type="OrthoDB" id="5522818at2"/>
<dbReference type="EMBL" id="WJIE01000002">
    <property type="protein sequence ID" value="MRG91699.1"/>
    <property type="molecule type" value="Genomic_DNA"/>
</dbReference>
<comment type="caution">
    <text evidence="1">The sequence shown here is derived from an EMBL/GenBank/DDBJ whole genome shotgun (WGS) entry which is preliminary data.</text>
</comment>
<reference evidence="1 2" key="1">
    <citation type="submission" date="2019-10" db="EMBL/GenBank/DDBJ databases">
        <title>A soil myxobacterium in the family Polyangiaceae.</title>
        <authorList>
            <person name="Li Y."/>
            <person name="Wang J."/>
        </authorList>
    </citation>
    <scope>NUCLEOTIDE SEQUENCE [LARGE SCALE GENOMIC DNA]</scope>
    <source>
        <strain evidence="1 2">DSM 14734</strain>
    </source>
</reference>
<dbReference type="AlphaFoldDB" id="A0A6N7PI65"/>
<dbReference type="NCBIfam" id="NF038399">
    <property type="entry name" value="NH_RiPP_Os17"/>
    <property type="match status" value="1"/>
</dbReference>
<gene>
    <name evidence="1" type="ORF">GF068_07135</name>
</gene>
<proteinExistence type="predicted"/>
<dbReference type="Proteomes" id="UP000440224">
    <property type="component" value="Unassembled WGS sequence"/>
</dbReference>
<name>A0A6N7PI65_9BACT</name>
<dbReference type="RefSeq" id="WP_153818586.1">
    <property type="nucleotide sequence ID" value="NZ_WJIE01000002.1"/>
</dbReference>